<proteinExistence type="predicted"/>
<dbReference type="PATRIC" id="fig|523850.10.peg.632"/>
<dbReference type="STRING" id="523850.TON_0631"/>
<dbReference type="RefSeq" id="WP_012571590.1">
    <property type="nucleotide sequence ID" value="NC_011529.1"/>
</dbReference>
<organism evidence="1 2">
    <name type="scientific">Thermococcus onnurineus (strain NA1)</name>
    <dbReference type="NCBI Taxonomy" id="523850"/>
    <lineage>
        <taxon>Archaea</taxon>
        <taxon>Methanobacteriati</taxon>
        <taxon>Methanobacteriota</taxon>
        <taxon>Thermococci</taxon>
        <taxon>Thermococcales</taxon>
        <taxon>Thermococcaceae</taxon>
        <taxon>Thermococcus</taxon>
    </lineage>
</organism>
<keyword evidence="2" id="KW-1185">Reference proteome</keyword>
<sequence>MRFENVERVWINVADAEINVEESEGRAVEVQVSPENRLTISKDGNLLNITVPLGQKFKNLLKKDNGSTRVSLKVPKSVKVEIAVKRGKVDAEDVRISKLLLGEGEAELSRCTVETINVATAVIRGSVRVNGDMNIVTAAGIIDLSITELEGDVNLMAATGSIKLTLPGDADARVVLNDGKGLIPGNIILKGINPEDPVLGTGERKIIVNVAAGNVVISTEGGEDDI</sequence>
<dbReference type="AlphaFoldDB" id="B6YUT2"/>
<gene>
    <name evidence="1" type="ordered locus">TON_0631</name>
</gene>
<accession>B6YUT2</accession>
<name>B6YUT2_THEON</name>
<protein>
    <submittedName>
        <fullName evidence="1">Uncharacterized protein</fullName>
    </submittedName>
</protein>
<dbReference type="eggNOG" id="arCOG03825">
    <property type="taxonomic scope" value="Archaea"/>
</dbReference>
<reference evidence="1 2" key="1">
    <citation type="journal article" date="2008" name="J. Bacteriol.">
        <title>The complete genome sequence of Thermococcus onnurineus NA1 reveals a mixed heterotrophic and carboxydotrophic metabolism.</title>
        <authorList>
            <person name="Lee H.S."/>
            <person name="Kang S.G."/>
            <person name="Bae S.S."/>
            <person name="Lim J.K."/>
            <person name="Cho Y."/>
            <person name="Kim Y.J."/>
            <person name="Jeon J.H."/>
            <person name="Cha S.S."/>
            <person name="Kwon K.K."/>
            <person name="Kim H.T."/>
            <person name="Park C.J."/>
            <person name="Lee H.W."/>
            <person name="Kim S.I."/>
            <person name="Chun J."/>
            <person name="Colwell R.R."/>
            <person name="Kim S.J."/>
            <person name="Lee J.H."/>
        </authorList>
    </citation>
    <scope>NUCLEOTIDE SEQUENCE [LARGE SCALE GENOMIC DNA]</scope>
    <source>
        <strain evidence="1 2">NA1</strain>
    </source>
</reference>
<dbReference type="OrthoDB" id="91252at2157"/>
<dbReference type="Proteomes" id="UP000002727">
    <property type="component" value="Chromosome"/>
</dbReference>
<dbReference type="EMBL" id="CP000855">
    <property type="protein sequence ID" value="ACJ16118.1"/>
    <property type="molecule type" value="Genomic_DNA"/>
</dbReference>
<dbReference type="HOGENOM" id="CLU_1264620_0_0_2"/>
<dbReference type="KEGG" id="ton:TON_0631"/>
<evidence type="ECO:0000313" key="2">
    <source>
        <dbReference type="Proteomes" id="UP000002727"/>
    </source>
</evidence>
<dbReference type="GeneID" id="7016930"/>
<evidence type="ECO:0000313" key="1">
    <source>
        <dbReference type="EMBL" id="ACJ16118.1"/>
    </source>
</evidence>